<evidence type="ECO:0000256" key="1">
    <source>
        <dbReference type="ARBA" id="ARBA00001946"/>
    </source>
</evidence>
<evidence type="ECO:0000256" key="9">
    <source>
        <dbReference type="ARBA" id="ARBA00023204"/>
    </source>
</evidence>
<dbReference type="GO" id="GO:0046872">
    <property type="term" value="F:metal ion binding"/>
    <property type="evidence" value="ECO:0007669"/>
    <property type="project" value="UniProtKB-KW"/>
</dbReference>
<dbReference type="GO" id="GO:0006281">
    <property type="term" value="P:DNA repair"/>
    <property type="evidence" value="ECO:0007669"/>
    <property type="project" value="UniProtKB-KW"/>
</dbReference>
<organism evidence="13 14">
    <name type="scientific">Dissulfurirhabdus thermomarina</name>
    <dbReference type="NCBI Taxonomy" id="1765737"/>
    <lineage>
        <taxon>Bacteria</taxon>
        <taxon>Deltaproteobacteria</taxon>
        <taxon>Dissulfurirhabdaceae</taxon>
        <taxon>Dissulfurirhabdus</taxon>
    </lineage>
</organism>
<dbReference type="RefSeq" id="WP_163300045.1">
    <property type="nucleotide sequence ID" value="NZ_JAAGRR010000273.1"/>
</dbReference>
<evidence type="ECO:0000256" key="4">
    <source>
        <dbReference type="ARBA" id="ARBA00022705"/>
    </source>
</evidence>
<accession>A0A6N9TVA8</accession>
<dbReference type="GO" id="GO:0044715">
    <property type="term" value="F:8-oxo-dGDP phosphatase activity"/>
    <property type="evidence" value="ECO:0007669"/>
    <property type="project" value="TreeGrafter"/>
</dbReference>
<evidence type="ECO:0000259" key="12">
    <source>
        <dbReference type="PROSITE" id="PS51462"/>
    </source>
</evidence>
<evidence type="ECO:0000256" key="3">
    <source>
        <dbReference type="ARBA" id="ARBA00022457"/>
    </source>
</evidence>
<keyword evidence="5" id="KW-0479">Metal-binding</keyword>
<feature type="non-terminal residue" evidence="13">
    <location>
        <position position="1"/>
    </location>
</feature>
<comment type="cofactor">
    <cofactor evidence="1">
        <name>Mg(2+)</name>
        <dbReference type="ChEBI" id="CHEBI:18420"/>
    </cofactor>
</comment>
<dbReference type="Gene3D" id="3.90.79.10">
    <property type="entry name" value="Nucleoside Triphosphate Pyrophosphohydrolase"/>
    <property type="match status" value="1"/>
</dbReference>
<keyword evidence="8" id="KW-0460">Magnesium</keyword>
<comment type="caution">
    <text evidence="13">The sequence shown here is derived from an EMBL/GenBank/DDBJ whole genome shotgun (WGS) entry which is preliminary data.</text>
</comment>
<evidence type="ECO:0000313" key="13">
    <source>
        <dbReference type="EMBL" id="NDY43664.1"/>
    </source>
</evidence>
<dbReference type="EC" id="3.6.1.55" evidence="11"/>
<dbReference type="GO" id="GO:0008413">
    <property type="term" value="F:8-oxo-7,8-dihydroguanosine triphosphate pyrophosphatase activity"/>
    <property type="evidence" value="ECO:0007669"/>
    <property type="project" value="TreeGrafter"/>
</dbReference>
<keyword evidence="14" id="KW-1185">Reference proteome</keyword>
<dbReference type="InterPro" id="IPR029119">
    <property type="entry name" value="MutY_C"/>
</dbReference>
<dbReference type="GO" id="GO:0006260">
    <property type="term" value="P:DNA replication"/>
    <property type="evidence" value="ECO:0007669"/>
    <property type="project" value="UniProtKB-KW"/>
</dbReference>
<evidence type="ECO:0000256" key="11">
    <source>
        <dbReference type="ARBA" id="ARBA00038905"/>
    </source>
</evidence>
<dbReference type="PANTHER" id="PTHR47707">
    <property type="entry name" value="8-OXO-DGTP DIPHOSPHATASE"/>
    <property type="match status" value="1"/>
</dbReference>
<keyword evidence="7 13" id="KW-0378">Hydrolase</keyword>
<keyword evidence="9" id="KW-0234">DNA repair</keyword>
<feature type="domain" description="Nudix hydrolase" evidence="12">
    <location>
        <begin position="1"/>
        <end position="124"/>
    </location>
</feature>
<dbReference type="PROSITE" id="PS00893">
    <property type="entry name" value="NUDIX_BOX"/>
    <property type="match status" value="1"/>
</dbReference>
<dbReference type="Pfam" id="PF14815">
    <property type="entry name" value="NUDIX_4"/>
    <property type="match status" value="1"/>
</dbReference>
<evidence type="ECO:0000256" key="8">
    <source>
        <dbReference type="ARBA" id="ARBA00022842"/>
    </source>
</evidence>
<evidence type="ECO:0000256" key="7">
    <source>
        <dbReference type="ARBA" id="ARBA00022801"/>
    </source>
</evidence>
<dbReference type="PRINTS" id="PR00502">
    <property type="entry name" value="NUDIXFAMILY"/>
</dbReference>
<proteinExistence type="inferred from homology"/>
<dbReference type="SUPFAM" id="SSF55811">
    <property type="entry name" value="Nudix"/>
    <property type="match status" value="1"/>
</dbReference>
<keyword evidence="3" id="KW-0515">Mutator protein</keyword>
<dbReference type="CDD" id="cd03425">
    <property type="entry name" value="NUDIX_MutT_NudA_like"/>
    <property type="match status" value="1"/>
</dbReference>
<keyword evidence="4" id="KW-0235">DNA replication</keyword>
<dbReference type="Proteomes" id="UP000469346">
    <property type="component" value="Unassembled WGS sequence"/>
</dbReference>
<dbReference type="InterPro" id="IPR020476">
    <property type="entry name" value="Nudix_hydrolase"/>
</dbReference>
<dbReference type="PROSITE" id="PS51462">
    <property type="entry name" value="NUDIX"/>
    <property type="match status" value="1"/>
</dbReference>
<evidence type="ECO:0000256" key="10">
    <source>
        <dbReference type="ARBA" id="ARBA00035861"/>
    </source>
</evidence>
<sequence>QVTAAFIRDGAGRILITRRPLDGMLGGLWEFPGGKREPGESLEACIRREIREELGVPIRVLGPLVTVRHAYTHFSIELHVFRAEIAAGTPRPLQCLDLAWAAPGELERYAFSGADRKVLAALAAGQGPAAAGASR</sequence>
<comment type="catalytic activity">
    <reaction evidence="10">
        <text>8-oxo-dGTP + H2O = 8-oxo-dGMP + diphosphate + H(+)</text>
        <dbReference type="Rhea" id="RHEA:31575"/>
        <dbReference type="ChEBI" id="CHEBI:15377"/>
        <dbReference type="ChEBI" id="CHEBI:15378"/>
        <dbReference type="ChEBI" id="CHEBI:33019"/>
        <dbReference type="ChEBI" id="CHEBI:63224"/>
        <dbReference type="ChEBI" id="CHEBI:77896"/>
        <dbReference type="EC" id="3.6.1.55"/>
    </reaction>
</comment>
<name>A0A6N9TVA8_DISTH</name>
<dbReference type="InterPro" id="IPR047127">
    <property type="entry name" value="MutT-like"/>
</dbReference>
<comment type="similarity">
    <text evidence="2">Belongs to the Nudix hydrolase family.</text>
</comment>
<dbReference type="PANTHER" id="PTHR47707:SF1">
    <property type="entry name" value="NUDIX HYDROLASE FAMILY PROTEIN"/>
    <property type="match status" value="1"/>
</dbReference>
<dbReference type="EMBL" id="JAAGRR010000273">
    <property type="protein sequence ID" value="NDY43664.1"/>
    <property type="molecule type" value="Genomic_DNA"/>
</dbReference>
<evidence type="ECO:0000256" key="6">
    <source>
        <dbReference type="ARBA" id="ARBA00022763"/>
    </source>
</evidence>
<dbReference type="AlphaFoldDB" id="A0A6N9TVA8"/>
<evidence type="ECO:0000256" key="5">
    <source>
        <dbReference type="ARBA" id="ARBA00022723"/>
    </source>
</evidence>
<dbReference type="GO" id="GO:0044716">
    <property type="term" value="F:8-oxo-GDP phosphatase activity"/>
    <property type="evidence" value="ECO:0007669"/>
    <property type="project" value="TreeGrafter"/>
</dbReference>
<dbReference type="InterPro" id="IPR020084">
    <property type="entry name" value="NUDIX_hydrolase_CS"/>
</dbReference>
<dbReference type="GO" id="GO:0035539">
    <property type="term" value="F:8-oxo-7,8-dihydrodeoxyguanosine triphosphate pyrophosphatase activity"/>
    <property type="evidence" value="ECO:0007669"/>
    <property type="project" value="UniProtKB-EC"/>
</dbReference>
<evidence type="ECO:0000313" key="14">
    <source>
        <dbReference type="Proteomes" id="UP000469346"/>
    </source>
</evidence>
<gene>
    <name evidence="13" type="ORF">G3N55_12560</name>
</gene>
<keyword evidence="6" id="KW-0227">DNA damage</keyword>
<reference evidence="13 14" key="1">
    <citation type="submission" date="2020-02" db="EMBL/GenBank/DDBJ databases">
        <title>Comparative genomics of sulfur disproportionating microorganisms.</title>
        <authorList>
            <person name="Ward L.M."/>
            <person name="Bertran E."/>
            <person name="Johnston D.T."/>
        </authorList>
    </citation>
    <scope>NUCLEOTIDE SEQUENCE [LARGE SCALE GENOMIC DNA]</scope>
    <source>
        <strain evidence="13 14">DSM 100025</strain>
    </source>
</reference>
<dbReference type="InterPro" id="IPR015797">
    <property type="entry name" value="NUDIX_hydrolase-like_dom_sf"/>
</dbReference>
<protein>
    <recommendedName>
        <fullName evidence="11">8-oxo-dGTP diphosphatase</fullName>
        <ecNumber evidence="11">3.6.1.55</ecNumber>
    </recommendedName>
</protein>
<evidence type="ECO:0000256" key="2">
    <source>
        <dbReference type="ARBA" id="ARBA00005582"/>
    </source>
</evidence>
<dbReference type="InterPro" id="IPR000086">
    <property type="entry name" value="NUDIX_hydrolase_dom"/>
</dbReference>